<organism evidence="3 4">
    <name type="scientific">Sphingomonas suaedae</name>
    <dbReference type="NCBI Taxonomy" id="2599297"/>
    <lineage>
        <taxon>Bacteria</taxon>
        <taxon>Pseudomonadati</taxon>
        <taxon>Pseudomonadota</taxon>
        <taxon>Alphaproteobacteria</taxon>
        <taxon>Sphingomonadales</taxon>
        <taxon>Sphingomonadaceae</taxon>
        <taxon>Sphingomonas</taxon>
    </lineage>
</organism>
<dbReference type="InterPro" id="IPR020845">
    <property type="entry name" value="AMP-binding_CS"/>
</dbReference>
<dbReference type="EMBL" id="CP042239">
    <property type="protein sequence ID" value="QDX27349.1"/>
    <property type="molecule type" value="Genomic_DNA"/>
</dbReference>
<accession>A0A518RIV4</accession>
<dbReference type="PROSITE" id="PS00455">
    <property type="entry name" value="AMP_BINDING"/>
    <property type="match status" value="1"/>
</dbReference>
<dbReference type="RefSeq" id="WP_145848806.1">
    <property type="nucleotide sequence ID" value="NZ_CP042239.1"/>
</dbReference>
<dbReference type="PANTHER" id="PTHR43767">
    <property type="entry name" value="LONG-CHAIN-FATTY-ACID--COA LIGASE"/>
    <property type="match status" value="1"/>
</dbReference>
<name>A0A518RIV4_9SPHN</name>
<dbReference type="InterPro" id="IPR050237">
    <property type="entry name" value="ATP-dep_AMP-bd_enzyme"/>
</dbReference>
<feature type="domain" description="AMP-binding enzyme C-terminal" evidence="2">
    <location>
        <begin position="448"/>
        <end position="522"/>
    </location>
</feature>
<dbReference type="GO" id="GO:0016878">
    <property type="term" value="F:acid-thiol ligase activity"/>
    <property type="evidence" value="ECO:0007669"/>
    <property type="project" value="UniProtKB-ARBA"/>
</dbReference>
<dbReference type="Gene3D" id="3.40.50.12780">
    <property type="entry name" value="N-terminal domain of ligase-like"/>
    <property type="match status" value="1"/>
</dbReference>
<keyword evidence="4" id="KW-1185">Reference proteome</keyword>
<evidence type="ECO:0000313" key="4">
    <source>
        <dbReference type="Proteomes" id="UP000318055"/>
    </source>
</evidence>
<dbReference type="Pfam" id="PF13193">
    <property type="entry name" value="AMP-binding_C"/>
    <property type="match status" value="1"/>
</dbReference>
<dbReference type="AlphaFoldDB" id="A0A518RIV4"/>
<evidence type="ECO:0000259" key="1">
    <source>
        <dbReference type="Pfam" id="PF00501"/>
    </source>
</evidence>
<dbReference type="InterPro" id="IPR042099">
    <property type="entry name" value="ANL_N_sf"/>
</dbReference>
<gene>
    <name evidence="3" type="ORF">FPZ54_15940</name>
</gene>
<proteinExistence type="predicted"/>
<dbReference type="CDD" id="cd05936">
    <property type="entry name" value="FC-FACS_FadD_like"/>
    <property type="match status" value="1"/>
</dbReference>
<reference evidence="3 4" key="1">
    <citation type="submission" date="2019-07" db="EMBL/GenBank/DDBJ databases">
        <title>Sphingomonas alkalisoli sp. nov., isolated from rhizosphere soil of Suaedae salsa.</title>
        <authorList>
            <person name="Zhang H."/>
            <person name="Xu L."/>
            <person name="Zhang J.-X."/>
            <person name="Sun J.-Q."/>
        </authorList>
    </citation>
    <scope>NUCLEOTIDE SEQUENCE [LARGE SCALE GENOMIC DNA]</scope>
    <source>
        <strain evidence="3 4">XS-10</strain>
    </source>
</reference>
<evidence type="ECO:0000259" key="2">
    <source>
        <dbReference type="Pfam" id="PF13193"/>
    </source>
</evidence>
<evidence type="ECO:0000313" key="3">
    <source>
        <dbReference type="EMBL" id="QDX27349.1"/>
    </source>
</evidence>
<protein>
    <submittedName>
        <fullName evidence="3">Long-chain fatty acid--CoA ligase</fullName>
    </submittedName>
</protein>
<dbReference type="KEGG" id="ssua:FPZ54_15940"/>
<sequence>MATASVRPQLLTDLLDRAAQEHPEWPALDFMGRRWTWAQVDARVARAAAALQAMGVAPGDRVGLCLPNTPYFVIAYFAVLRIGGIVVSMNPLYTEREMAHIVADSGARHVFVIDVPDVHARVAALPGIEHIVLCPIADALPAAKGLAYRLLKRASIARPDPGDTRLTRFRDLAGAAVAAVAQEPGAVAVLQYTGGTTGQPKGAALTHGSLVANCLQMAGHDHARPDRAETVMGCLPMFHVFALTTVLNYSVHTAACIVLLPRFEMKAFLAAMKRTRPERLFVVPTILTALNALPDADLPPTGQLRLCVSGGAPLPPEVRVRYEARTGTRVLEGYGLSEASPIVSCNPTTGEIRDGSAGVPFPDTVIEIRCLETGRLLGPGESGEVCVRGAQVMQCYWGRLAETLDVLQDGALRTGDVGYLDADGYLFLVDRIKDLILCGGYNVYPRVIEDALYEHPDVAEATVIGVPDEYRGEAPKAFVKLREGAHATPADLRAFLADKISKIEMPREIELRDELPKTLIGKLSKKELREA</sequence>
<dbReference type="OrthoDB" id="9803968at2"/>
<keyword evidence="3" id="KW-0436">Ligase</keyword>
<dbReference type="InterPro" id="IPR025110">
    <property type="entry name" value="AMP-bd_C"/>
</dbReference>
<dbReference type="Gene3D" id="3.30.300.30">
    <property type="match status" value="1"/>
</dbReference>
<dbReference type="SUPFAM" id="SSF56801">
    <property type="entry name" value="Acetyl-CoA synthetase-like"/>
    <property type="match status" value="1"/>
</dbReference>
<dbReference type="Proteomes" id="UP000318055">
    <property type="component" value="Chromosome"/>
</dbReference>
<dbReference type="PANTHER" id="PTHR43767:SF1">
    <property type="entry name" value="NONRIBOSOMAL PEPTIDE SYNTHASE PES1 (EUROFUNG)-RELATED"/>
    <property type="match status" value="1"/>
</dbReference>
<dbReference type="InterPro" id="IPR000873">
    <property type="entry name" value="AMP-dep_synth/lig_dom"/>
</dbReference>
<feature type="domain" description="AMP-dependent synthetase/ligase" evidence="1">
    <location>
        <begin position="15"/>
        <end position="397"/>
    </location>
</feature>
<dbReference type="InterPro" id="IPR045851">
    <property type="entry name" value="AMP-bd_C_sf"/>
</dbReference>
<dbReference type="Pfam" id="PF00501">
    <property type="entry name" value="AMP-binding"/>
    <property type="match status" value="1"/>
</dbReference>